<feature type="compositionally biased region" description="Low complexity" evidence="1">
    <location>
        <begin position="116"/>
        <end position="164"/>
    </location>
</feature>
<dbReference type="OrthoDB" id="289038at2759"/>
<dbReference type="InterPro" id="IPR038765">
    <property type="entry name" value="Papain-like_cys_pep_sf"/>
</dbReference>
<proteinExistence type="predicted"/>
<evidence type="ECO:0000259" key="2">
    <source>
        <dbReference type="PROSITE" id="PS50235"/>
    </source>
</evidence>
<dbReference type="GO" id="GO:0004843">
    <property type="term" value="F:cysteine-type deubiquitinase activity"/>
    <property type="evidence" value="ECO:0007669"/>
    <property type="project" value="InterPro"/>
</dbReference>
<dbReference type="InterPro" id="IPR018200">
    <property type="entry name" value="USP_CS"/>
</dbReference>
<dbReference type="VEuPathDB" id="MicrosporidiaDB:NAPIS_ORF00125"/>
<accession>T0LDB9</accession>
<dbReference type="PROSITE" id="PS00972">
    <property type="entry name" value="USP_1"/>
    <property type="match status" value="1"/>
</dbReference>
<dbReference type="GO" id="GO:0016579">
    <property type="term" value="P:protein deubiquitination"/>
    <property type="evidence" value="ECO:0007669"/>
    <property type="project" value="InterPro"/>
</dbReference>
<sequence>MNTKTTKLSKKWTIKNIHQIKHLVLDELQLNNHLFEILLIRKKGITYFYILYKGSSYKDVFVEYCINLDGDNVEGVCQFSLFNKEFYIECCRNNGGRENSSENVCNSSGLDGNRRLNNGNSRLNNENGNSREGYNNISQLSNTSNNSNTTSQLSNNSNISNTTSHPKSHYNISLNLIYISTYDSKQKTTYTGLKNLGATCYINSFMQTLFHINKFQNDIF</sequence>
<protein>
    <submittedName>
        <fullName evidence="3">Ubiquitin carboxyl-terminal hydrolase 12-like protein</fullName>
    </submittedName>
</protein>
<dbReference type="AlphaFoldDB" id="T0LDB9"/>
<organism evidence="3 4">
    <name type="scientific">Vairimorpha apis BRL 01</name>
    <dbReference type="NCBI Taxonomy" id="1037528"/>
    <lineage>
        <taxon>Eukaryota</taxon>
        <taxon>Fungi</taxon>
        <taxon>Fungi incertae sedis</taxon>
        <taxon>Microsporidia</taxon>
        <taxon>Nosematidae</taxon>
        <taxon>Vairimorpha</taxon>
    </lineage>
</organism>
<name>T0LDB9_9MICR</name>
<dbReference type="SUPFAM" id="SSF54001">
    <property type="entry name" value="Cysteine proteinases"/>
    <property type="match status" value="1"/>
</dbReference>
<dbReference type="InterPro" id="IPR001394">
    <property type="entry name" value="Peptidase_C19_UCH"/>
</dbReference>
<reference evidence="3 4" key="1">
    <citation type="journal article" date="2013" name="BMC Genomics">
        <title>Genome sequencing and comparative genomics of honey bee microsporidia, Nosema apis reveal novel insights into host-parasite interactions.</title>
        <authorList>
            <person name="Chen Yp."/>
            <person name="Pettis J.S."/>
            <person name="Zhao Y."/>
            <person name="Liu X."/>
            <person name="Tallon L.J."/>
            <person name="Sadzewicz L.D."/>
            <person name="Li R."/>
            <person name="Zheng H."/>
            <person name="Huang S."/>
            <person name="Zhang X."/>
            <person name="Hamilton M.C."/>
            <person name="Pernal S.F."/>
            <person name="Melathopoulos A.P."/>
            <person name="Yan X."/>
            <person name="Evans J.D."/>
        </authorList>
    </citation>
    <scope>NUCLEOTIDE SEQUENCE [LARGE SCALE GENOMIC DNA]</scope>
    <source>
        <strain evidence="3 4">BRL 01</strain>
    </source>
</reference>
<gene>
    <name evidence="3" type="ORF">NAPIS_ORF00125</name>
</gene>
<dbReference type="PROSITE" id="PS50235">
    <property type="entry name" value="USP_3"/>
    <property type="match status" value="1"/>
</dbReference>
<dbReference type="Proteomes" id="UP000053780">
    <property type="component" value="Unassembled WGS sequence"/>
</dbReference>
<evidence type="ECO:0000256" key="1">
    <source>
        <dbReference type="SAM" id="MobiDB-lite"/>
    </source>
</evidence>
<keyword evidence="4" id="KW-1185">Reference proteome</keyword>
<keyword evidence="3" id="KW-0378">Hydrolase</keyword>
<evidence type="ECO:0000313" key="3">
    <source>
        <dbReference type="EMBL" id="EQB62298.1"/>
    </source>
</evidence>
<dbReference type="Pfam" id="PF00443">
    <property type="entry name" value="UCH"/>
    <property type="match status" value="1"/>
</dbReference>
<dbReference type="HOGENOM" id="CLU_1256363_0_0_1"/>
<dbReference type="Gene3D" id="3.90.70.10">
    <property type="entry name" value="Cysteine proteinases"/>
    <property type="match status" value="1"/>
</dbReference>
<dbReference type="InterPro" id="IPR028889">
    <property type="entry name" value="USP"/>
</dbReference>
<feature type="domain" description="USP" evidence="2">
    <location>
        <begin position="191"/>
        <end position="220"/>
    </location>
</feature>
<feature type="region of interest" description="Disordered" evidence="1">
    <location>
        <begin position="116"/>
        <end position="165"/>
    </location>
</feature>
<evidence type="ECO:0000313" key="4">
    <source>
        <dbReference type="Proteomes" id="UP000053780"/>
    </source>
</evidence>
<dbReference type="EMBL" id="KE646906">
    <property type="protein sequence ID" value="EQB62298.1"/>
    <property type="molecule type" value="Genomic_DNA"/>
</dbReference>